<accession>A0A523UW35</accession>
<reference evidence="1 2" key="1">
    <citation type="submission" date="2019-03" db="EMBL/GenBank/DDBJ databases">
        <title>Metabolic potential of uncultured bacteria and archaea associated with petroleum seepage in deep-sea sediments.</title>
        <authorList>
            <person name="Dong X."/>
            <person name="Hubert C."/>
        </authorList>
    </citation>
    <scope>NUCLEOTIDE SEQUENCE [LARGE SCALE GENOMIC DNA]</scope>
    <source>
        <strain evidence="1">E29_bin78</strain>
    </source>
</reference>
<comment type="caution">
    <text evidence="1">The sequence shown here is derived from an EMBL/GenBank/DDBJ whole genome shotgun (WGS) entry which is preliminary data.</text>
</comment>
<evidence type="ECO:0000313" key="1">
    <source>
        <dbReference type="EMBL" id="TET46763.1"/>
    </source>
</evidence>
<proteinExistence type="predicted"/>
<dbReference type="Proteomes" id="UP000320679">
    <property type="component" value="Unassembled WGS sequence"/>
</dbReference>
<evidence type="ECO:0008006" key="3">
    <source>
        <dbReference type="Google" id="ProtNLM"/>
    </source>
</evidence>
<evidence type="ECO:0000313" key="2">
    <source>
        <dbReference type="Proteomes" id="UP000320679"/>
    </source>
</evidence>
<dbReference type="AlphaFoldDB" id="A0A523UW35"/>
<protein>
    <recommendedName>
        <fullName evidence="3">Glycosyltransferase family 1 protein</fullName>
    </recommendedName>
</protein>
<dbReference type="EMBL" id="SOJK01000115">
    <property type="protein sequence ID" value="TET46763.1"/>
    <property type="molecule type" value="Genomic_DNA"/>
</dbReference>
<dbReference type="SUPFAM" id="SSF53756">
    <property type="entry name" value="UDP-Glycosyltransferase/glycogen phosphorylase"/>
    <property type="match status" value="1"/>
</dbReference>
<name>A0A523UW35_UNCAE</name>
<organism evidence="1 2">
    <name type="scientific">Aerophobetes bacterium</name>
    <dbReference type="NCBI Taxonomy" id="2030807"/>
    <lineage>
        <taxon>Bacteria</taxon>
        <taxon>Candidatus Aerophobota</taxon>
    </lineage>
</organism>
<sequence>MYGELIGRELMGRGYDLAILAPCNDDKLIVKSDEENVRRCYSIYRFGWKEVEKELDPGPFLNLDYNIFIAQGFGFLTCVEQLREIYSRIKEKAKTIYIVHERTPSSSPFTEFDWDALVCFDDRYKKVLSKLFREEKCRIIPYPYYPVVRGDMKKARERLNLPQSKRIILSFGWRIEDYIPLLPIIEEVNEEFPLKYVIVADPRVAIRLDDIASRDFIELRYEVPFTDRLYTYLHASDCLLIHRKDVRETEVVVSSAIHMCLGSLTPIVTTVTRYVEMLKNEVIRYSNFYELKVQLIGIFENRNFVIRTIKEAERRVKEDSAEEVANEYVGLFDCLLAK</sequence>
<gene>
    <name evidence="1" type="ORF">E3J59_02835</name>
</gene>